<dbReference type="Gene3D" id="3.40.50.1360">
    <property type="match status" value="1"/>
</dbReference>
<name>A0A1F4TSH7_UNCSA</name>
<dbReference type="GO" id="GO:0019262">
    <property type="term" value="P:N-acetylneuraminate catabolic process"/>
    <property type="evidence" value="ECO:0007669"/>
    <property type="project" value="TreeGrafter"/>
</dbReference>
<dbReference type="InterPro" id="IPR037171">
    <property type="entry name" value="NagB/RpiA_transferase-like"/>
</dbReference>
<evidence type="ECO:0000313" key="1">
    <source>
        <dbReference type="EMBL" id="OGC35500.1"/>
    </source>
</evidence>
<dbReference type="EMBL" id="MEUF01000026">
    <property type="protein sequence ID" value="OGC35500.1"/>
    <property type="molecule type" value="Genomic_DNA"/>
</dbReference>
<dbReference type="InterPro" id="IPR004547">
    <property type="entry name" value="Glucosamine6P_isomerase"/>
</dbReference>
<evidence type="ECO:0008006" key="3">
    <source>
        <dbReference type="Google" id="ProtNLM"/>
    </source>
</evidence>
<comment type="caution">
    <text evidence="1">The sequence shown here is derived from an EMBL/GenBank/DDBJ whole genome shotgun (WGS) entry which is preliminary data.</text>
</comment>
<dbReference type="Proteomes" id="UP000178951">
    <property type="component" value="Unassembled WGS sequence"/>
</dbReference>
<accession>A0A1F4TSH7</accession>
<protein>
    <recommendedName>
        <fullName evidence="3">Glucosamine-6-phosphate deaminase</fullName>
    </recommendedName>
</protein>
<dbReference type="GO" id="GO:0006043">
    <property type="term" value="P:glucosamine catabolic process"/>
    <property type="evidence" value="ECO:0007669"/>
    <property type="project" value="TreeGrafter"/>
</dbReference>
<dbReference type="PROSITE" id="PS01161">
    <property type="entry name" value="GLC_GALNAC_ISOMERASE"/>
    <property type="match status" value="1"/>
</dbReference>
<sequence>MTTTQGLRLIVAPNVGEVVRLAGNRIQAGLRAKPQGFVLGTATGGTMEPLYAHLAWRETASRMLDVDADLGGFEHVSLRNIAATFGLDEYFGVPQAFYGQTYRAFMELHLFSKVGLSNNTHLPDWRINDPEQARLACQAYEELIRSVGGIDLQLLGLGGNGHIAFNEPFSSFASRTRLIGLDRRTVVDNARYFLSPDESRGLGVEPGKSPYEKMVSGMWTDRQRAFFELVLNERVPNAAMTMGIGTILEARALLMLVTGAAKRAALHAMLFGPITEGVPATSLRTHSDALVLADREAIDDEVAELIGLPSDPEATLEGVVID</sequence>
<dbReference type="GO" id="GO:0042802">
    <property type="term" value="F:identical protein binding"/>
    <property type="evidence" value="ECO:0007669"/>
    <property type="project" value="TreeGrafter"/>
</dbReference>
<dbReference type="PANTHER" id="PTHR11280">
    <property type="entry name" value="GLUCOSAMINE-6-PHOSPHATE ISOMERASE"/>
    <property type="match status" value="1"/>
</dbReference>
<gene>
    <name evidence="1" type="ORF">A2311_04550</name>
</gene>
<dbReference type="SUPFAM" id="SSF100950">
    <property type="entry name" value="NagB/RpiA/CoA transferase-like"/>
    <property type="match status" value="1"/>
</dbReference>
<dbReference type="GO" id="GO:0006046">
    <property type="term" value="P:N-acetylglucosamine catabolic process"/>
    <property type="evidence" value="ECO:0007669"/>
    <property type="project" value="TreeGrafter"/>
</dbReference>
<dbReference type="InterPro" id="IPR018321">
    <property type="entry name" value="Glucosamine6P_isomerase_CS"/>
</dbReference>
<dbReference type="GO" id="GO:0004342">
    <property type="term" value="F:glucosamine-6-phosphate deaminase activity"/>
    <property type="evidence" value="ECO:0007669"/>
    <property type="project" value="InterPro"/>
</dbReference>
<evidence type="ECO:0000313" key="2">
    <source>
        <dbReference type="Proteomes" id="UP000178951"/>
    </source>
</evidence>
<organism evidence="1 2">
    <name type="scientific">candidate division WOR-1 bacterium RIFOXYB2_FULL_48_7</name>
    <dbReference type="NCBI Taxonomy" id="1802583"/>
    <lineage>
        <taxon>Bacteria</taxon>
        <taxon>Bacillati</taxon>
        <taxon>Saganbacteria</taxon>
    </lineage>
</organism>
<dbReference type="GO" id="GO:0005737">
    <property type="term" value="C:cytoplasm"/>
    <property type="evidence" value="ECO:0007669"/>
    <property type="project" value="TreeGrafter"/>
</dbReference>
<dbReference type="STRING" id="1802583.A2311_04550"/>
<dbReference type="AlphaFoldDB" id="A0A1F4TSH7"/>
<reference evidence="1 2" key="1">
    <citation type="journal article" date="2016" name="Nat. Commun.">
        <title>Thousands of microbial genomes shed light on interconnected biogeochemical processes in an aquifer system.</title>
        <authorList>
            <person name="Anantharaman K."/>
            <person name="Brown C.T."/>
            <person name="Hug L.A."/>
            <person name="Sharon I."/>
            <person name="Castelle C.J."/>
            <person name="Probst A.J."/>
            <person name="Thomas B.C."/>
            <person name="Singh A."/>
            <person name="Wilkins M.J."/>
            <person name="Karaoz U."/>
            <person name="Brodie E.L."/>
            <person name="Williams K.H."/>
            <person name="Hubbard S.S."/>
            <person name="Banfield J.F."/>
        </authorList>
    </citation>
    <scope>NUCLEOTIDE SEQUENCE [LARGE SCALE GENOMIC DNA]</scope>
</reference>
<proteinExistence type="predicted"/>
<dbReference type="PANTHER" id="PTHR11280:SF5">
    <property type="entry name" value="GLUCOSAMINE-6-PHOSPHATE ISOMERASE"/>
    <property type="match status" value="1"/>
</dbReference>